<dbReference type="SUPFAM" id="SSF50978">
    <property type="entry name" value="WD40 repeat-like"/>
    <property type="match status" value="1"/>
</dbReference>
<feature type="compositionally biased region" description="Polar residues" evidence="4">
    <location>
        <begin position="106"/>
        <end position="115"/>
    </location>
</feature>
<sequence>HYKTKQVHPSALLYPRSALPRHMPHPHPPPPASSNVSTSNSDHSSAAPLTQSLTPPSDHQQNRNRPWTGIANIEPSTANLARLPDQAPAQTLGRRRRSPASGGSFDPQTDSSQAPGNEPTEPPTKRRRQNDMMGGSDILDPHNGAPLGFSNGSTEPSVGVTNGHKTAANGSAARDNNITAAKGQGMPSEYFGHNREEVTRLLIQALSDMGYQSAADNVSRESGYELESPTVAGFRSAVLSGSWSKAEELLAGASFETEGQGNGLVLAPSADRSAIKFWLRQQKFLELLEQKDTSRALVVLRSELTPLSHDTGKLHFLSSLLMCRSVDDLMTKADWDGANGQSRKLLLSELSIMLPENRLAVLLEQVKQSQIDTCLYHTQALSPSLYSDHFCDRRWFPTEVALDLTDMIGEIWQVQFSHDGSKLAACGSGRQVIIWDTHTFTVAEVLDDHEDGVGNVSFSPDDSMILCCARDGYARLWSTSDGHLIRQFNRFAEPVSGCVWAHDNRSFVLGTLDPTYSLRTINLHTNEEHDWGKKHRVEDLCGSLDGRWLVALDNERRIHVYNAVTRELEFDMELNKRPTSVSISQDSRHLLINKSDGEAQLIDLMTRNSVQKFFGHTGGDYMIRSSFGGANESFVVSGSEDGNILIWHKNTGAAIERLHGHHPRCNAVAWNPADPYVVASCGDDGRLKIWTNKSHGVEIRARYLQNRANDASTWDRDGR</sequence>
<dbReference type="Gene3D" id="2.130.10.10">
    <property type="entry name" value="YVTN repeat-like/Quinoprotein amine dehydrogenase"/>
    <property type="match status" value="1"/>
</dbReference>
<evidence type="ECO:0000256" key="3">
    <source>
        <dbReference type="PROSITE-ProRule" id="PRU00221"/>
    </source>
</evidence>
<dbReference type="GO" id="GO:0043161">
    <property type="term" value="P:proteasome-mediated ubiquitin-dependent protein catabolic process"/>
    <property type="evidence" value="ECO:0007669"/>
    <property type="project" value="TreeGrafter"/>
</dbReference>
<feature type="repeat" description="WD" evidence="3">
    <location>
        <begin position="446"/>
        <end position="487"/>
    </location>
</feature>
<dbReference type="InterPro" id="IPR006595">
    <property type="entry name" value="CTLH_C"/>
</dbReference>
<dbReference type="STRING" id="694270.A0A395RQS1"/>
<feature type="compositionally biased region" description="Polar residues" evidence="4">
    <location>
        <begin position="150"/>
        <end position="164"/>
    </location>
</feature>
<feature type="repeat" description="WD" evidence="3">
    <location>
        <begin position="658"/>
        <end position="690"/>
    </location>
</feature>
<dbReference type="InterPro" id="IPR001680">
    <property type="entry name" value="WD40_rpt"/>
</dbReference>
<dbReference type="PROSITE" id="PS50082">
    <property type="entry name" value="WD_REPEATS_2"/>
    <property type="match status" value="3"/>
</dbReference>
<feature type="domain" description="CTLH" evidence="5">
    <location>
        <begin position="227"/>
        <end position="295"/>
    </location>
</feature>
<dbReference type="InterPro" id="IPR036322">
    <property type="entry name" value="WD40_repeat_dom_sf"/>
</dbReference>
<dbReference type="SMART" id="SM00320">
    <property type="entry name" value="WD40"/>
    <property type="match status" value="6"/>
</dbReference>
<gene>
    <name evidence="6" type="ORF">FLONG3_10281</name>
</gene>
<feature type="compositionally biased region" description="Low complexity" evidence="4">
    <location>
        <begin position="33"/>
        <end position="48"/>
    </location>
</feature>
<dbReference type="OrthoDB" id="972532at2759"/>
<keyword evidence="1 3" id="KW-0853">WD repeat</keyword>
<dbReference type="EMBL" id="PXOG01000293">
    <property type="protein sequence ID" value="RGP62202.1"/>
    <property type="molecule type" value="Genomic_DNA"/>
</dbReference>
<reference evidence="6 7" key="1">
    <citation type="journal article" date="2018" name="PLoS Pathog.">
        <title>Evolution of structural diversity of trichothecenes, a family of toxins produced by plant pathogenic and entomopathogenic fungi.</title>
        <authorList>
            <person name="Proctor R.H."/>
            <person name="McCormick S.P."/>
            <person name="Kim H.S."/>
            <person name="Cardoza R.E."/>
            <person name="Stanley A.M."/>
            <person name="Lindo L."/>
            <person name="Kelly A."/>
            <person name="Brown D.W."/>
            <person name="Lee T."/>
            <person name="Vaughan M.M."/>
            <person name="Alexander N.J."/>
            <person name="Busman M."/>
            <person name="Gutierrez S."/>
        </authorList>
    </citation>
    <scope>NUCLEOTIDE SEQUENCE [LARGE SCALE GENOMIC DNA]</scope>
    <source>
        <strain evidence="6 7">NRRL 20695</strain>
    </source>
</reference>
<dbReference type="GO" id="GO:0034657">
    <property type="term" value="C:GID complex"/>
    <property type="evidence" value="ECO:0007669"/>
    <property type="project" value="TreeGrafter"/>
</dbReference>
<keyword evidence="2" id="KW-0677">Repeat</keyword>
<organism evidence="6 7">
    <name type="scientific">Fusarium longipes</name>
    <dbReference type="NCBI Taxonomy" id="694270"/>
    <lineage>
        <taxon>Eukaryota</taxon>
        <taxon>Fungi</taxon>
        <taxon>Dikarya</taxon>
        <taxon>Ascomycota</taxon>
        <taxon>Pezizomycotina</taxon>
        <taxon>Sordariomycetes</taxon>
        <taxon>Hypocreomycetidae</taxon>
        <taxon>Hypocreales</taxon>
        <taxon>Nectriaceae</taxon>
        <taxon>Fusarium</taxon>
    </lineage>
</organism>
<evidence type="ECO:0000313" key="7">
    <source>
        <dbReference type="Proteomes" id="UP000266234"/>
    </source>
</evidence>
<dbReference type="InterPro" id="IPR015943">
    <property type="entry name" value="WD40/YVTN_repeat-like_dom_sf"/>
</dbReference>
<dbReference type="PANTHER" id="PTHR22838:SF0">
    <property type="entry name" value="WD REPEAT-CONTAINING PROTEIN 26"/>
    <property type="match status" value="1"/>
</dbReference>
<feature type="non-terminal residue" evidence="6">
    <location>
        <position position="1"/>
    </location>
</feature>
<name>A0A395RQS1_9HYPO</name>
<comment type="caution">
    <text evidence="6">The sequence shown here is derived from an EMBL/GenBank/DDBJ whole genome shotgun (WGS) entry which is preliminary data.</text>
</comment>
<dbReference type="PROSITE" id="PS50294">
    <property type="entry name" value="WD_REPEATS_REGION"/>
    <property type="match status" value="1"/>
</dbReference>
<keyword evidence="7" id="KW-1185">Reference proteome</keyword>
<evidence type="ECO:0000256" key="4">
    <source>
        <dbReference type="SAM" id="MobiDB-lite"/>
    </source>
</evidence>
<dbReference type="CDD" id="cd00200">
    <property type="entry name" value="WD40"/>
    <property type="match status" value="1"/>
</dbReference>
<feature type="region of interest" description="Disordered" evidence="4">
    <location>
        <begin position="1"/>
        <end position="176"/>
    </location>
</feature>
<evidence type="ECO:0000259" key="5">
    <source>
        <dbReference type="PROSITE" id="PS50897"/>
    </source>
</evidence>
<dbReference type="Pfam" id="PF00400">
    <property type="entry name" value="WD40"/>
    <property type="match status" value="4"/>
</dbReference>
<dbReference type="PROSITE" id="PS50897">
    <property type="entry name" value="CTLH"/>
    <property type="match status" value="1"/>
</dbReference>
<evidence type="ECO:0000256" key="1">
    <source>
        <dbReference type="ARBA" id="ARBA00022574"/>
    </source>
</evidence>
<feature type="compositionally biased region" description="Polar residues" evidence="4">
    <location>
        <begin position="49"/>
        <end position="65"/>
    </location>
</feature>
<protein>
    <recommendedName>
        <fullName evidence="5">CTLH domain-containing protein</fullName>
    </recommendedName>
</protein>
<dbReference type="AlphaFoldDB" id="A0A395RQS1"/>
<dbReference type="SMART" id="SM00668">
    <property type="entry name" value="CTLH"/>
    <property type="match status" value="1"/>
</dbReference>
<dbReference type="PANTHER" id="PTHR22838">
    <property type="entry name" value="WD REPEAT PROTEIN 26-RELATED"/>
    <property type="match status" value="1"/>
</dbReference>
<evidence type="ECO:0000313" key="6">
    <source>
        <dbReference type="EMBL" id="RGP62202.1"/>
    </source>
</evidence>
<proteinExistence type="predicted"/>
<feature type="repeat" description="WD" evidence="3">
    <location>
        <begin position="631"/>
        <end position="657"/>
    </location>
</feature>
<dbReference type="InterPro" id="IPR051350">
    <property type="entry name" value="WD_repeat-ST_regulator"/>
</dbReference>
<evidence type="ECO:0000256" key="2">
    <source>
        <dbReference type="ARBA" id="ARBA00022737"/>
    </source>
</evidence>
<dbReference type="Pfam" id="PF23627">
    <property type="entry name" value="LisH_WDR26"/>
    <property type="match status" value="1"/>
</dbReference>
<accession>A0A395RQS1</accession>
<dbReference type="Proteomes" id="UP000266234">
    <property type="component" value="Unassembled WGS sequence"/>
</dbReference>